<name>A0A918PEU9_9SPHN</name>
<evidence type="ECO:0000313" key="7">
    <source>
        <dbReference type="Proteomes" id="UP000648075"/>
    </source>
</evidence>
<dbReference type="Pfam" id="PF05726">
    <property type="entry name" value="Pirin_C"/>
    <property type="match status" value="1"/>
</dbReference>
<dbReference type="PANTHER" id="PTHR13903:SF8">
    <property type="entry name" value="PIRIN"/>
    <property type="match status" value="1"/>
</dbReference>
<dbReference type="InterPro" id="IPR008778">
    <property type="entry name" value="Pirin_C_dom"/>
</dbReference>
<evidence type="ECO:0000259" key="4">
    <source>
        <dbReference type="Pfam" id="PF02678"/>
    </source>
</evidence>
<accession>A0A918PEU9</accession>
<organism evidence="6 7">
    <name type="scientific">Novosphingobium colocasiae</name>
    <dbReference type="NCBI Taxonomy" id="1256513"/>
    <lineage>
        <taxon>Bacteria</taxon>
        <taxon>Pseudomonadati</taxon>
        <taxon>Pseudomonadota</taxon>
        <taxon>Alphaproteobacteria</taxon>
        <taxon>Sphingomonadales</taxon>
        <taxon>Sphingomonadaceae</taxon>
        <taxon>Novosphingobium</taxon>
    </lineage>
</organism>
<evidence type="ECO:0000256" key="1">
    <source>
        <dbReference type="ARBA" id="ARBA00008416"/>
    </source>
</evidence>
<dbReference type="InterPro" id="IPR012093">
    <property type="entry name" value="Pirin"/>
</dbReference>
<evidence type="ECO:0000259" key="5">
    <source>
        <dbReference type="Pfam" id="PF05726"/>
    </source>
</evidence>
<protein>
    <submittedName>
        <fullName evidence="6">Pirin-like protein</fullName>
    </submittedName>
</protein>
<dbReference type="PANTHER" id="PTHR13903">
    <property type="entry name" value="PIRIN-RELATED"/>
    <property type="match status" value="1"/>
</dbReference>
<dbReference type="CDD" id="cd02909">
    <property type="entry name" value="cupin_pirin_N"/>
    <property type="match status" value="1"/>
</dbReference>
<dbReference type="Proteomes" id="UP000648075">
    <property type="component" value="Unassembled WGS sequence"/>
</dbReference>
<gene>
    <name evidence="6" type="ORF">GCM10011614_19380</name>
</gene>
<evidence type="ECO:0000256" key="2">
    <source>
        <dbReference type="PIRSR" id="PIRSR006232-1"/>
    </source>
</evidence>
<dbReference type="GO" id="GO:0046872">
    <property type="term" value="F:metal ion binding"/>
    <property type="evidence" value="ECO:0007669"/>
    <property type="project" value="UniProtKB-KW"/>
</dbReference>
<feature type="binding site" evidence="2">
    <location>
        <position position="121"/>
    </location>
    <ligand>
        <name>Fe cation</name>
        <dbReference type="ChEBI" id="CHEBI:24875"/>
    </ligand>
</feature>
<comment type="similarity">
    <text evidence="1 3">Belongs to the pirin family.</text>
</comment>
<reference evidence="6" key="2">
    <citation type="submission" date="2020-09" db="EMBL/GenBank/DDBJ databases">
        <authorList>
            <person name="Sun Q."/>
            <person name="Kim S."/>
        </authorList>
    </citation>
    <scope>NUCLEOTIDE SEQUENCE</scope>
    <source>
        <strain evidence="6">KCTC 32255</strain>
    </source>
</reference>
<sequence length="308" mass="34313">MRLGSPWTIWFEREHYAMIERIIDKRAHDLGGGFVVGRVLPFHARRMVGPYVFFDHMGPVDLPAGIPRDLDVRPHPHIGLSTVTYLYDGALTHRDSLGFHQEILPGEVNWMTAGSGITHSERLEYARSHGATMHGIQAWVALPEEDEECDPGFWHHAGADLPEWHEKGLRGRLIAGSAEGMTAAVRVNSPQFYMHWEMDAGAARALPAEYAERAIYVARGAAHIAGQRVVAGQMAVLEPGKDVPVVAEEPSTLMALGGEPIGPRYLFWNFVSSSKERLEQAAEDWRAQRMKLPVADDAEFIPLPERTT</sequence>
<feature type="binding site" evidence="2">
    <location>
        <position position="77"/>
    </location>
    <ligand>
        <name>Fe cation</name>
        <dbReference type="ChEBI" id="CHEBI:24875"/>
    </ligand>
</feature>
<comment type="cofactor">
    <cofactor evidence="2">
        <name>Fe cation</name>
        <dbReference type="ChEBI" id="CHEBI:24875"/>
    </cofactor>
    <text evidence="2">Binds 1 Fe cation per subunit.</text>
</comment>
<feature type="domain" description="Pirin N-terminal" evidence="4">
    <location>
        <begin position="37"/>
        <end position="140"/>
    </location>
</feature>
<evidence type="ECO:0000313" key="6">
    <source>
        <dbReference type="EMBL" id="GGZ04678.1"/>
    </source>
</evidence>
<dbReference type="PIRSF" id="PIRSF006232">
    <property type="entry name" value="Pirin"/>
    <property type="match status" value="1"/>
</dbReference>
<evidence type="ECO:0000256" key="3">
    <source>
        <dbReference type="RuleBase" id="RU003457"/>
    </source>
</evidence>
<dbReference type="EMBL" id="BMZA01000006">
    <property type="protein sequence ID" value="GGZ04678.1"/>
    <property type="molecule type" value="Genomic_DNA"/>
</dbReference>
<keyword evidence="2" id="KW-0408">Iron</keyword>
<comment type="caution">
    <text evidence="6">The sequence shown here is derived from an EMBL/GenBank/DDBJ whole genome shotgun (WGS) entry which is preliminary data.</text>
</comment>
<reference evidence="6" key="1">
    <citation type="journal article" date="2014" name="Int. J. Syst. Evol. Microbiol.">
        <title>Complete genome sequence of Corynebacterium casei LMG S-19264T (=DSM 44701T), isolated from a smear-ripened cheese.</title>
        <authorList>
            <consortium name="US DOE Joint Genome Institute (JGI-PGF)"/>
            <person name="Walter F."/>
            <person name="Albersmeier A."/>
            <person name="Kalinowski J."/>
            <person name="Ruckert C."/>
        </authorList>
    </citation>
    <scope>NUCLEOTIDE SEQUENCE</scope>
    <source>
        <strain evidence="6">KCTC 32255</strain>
    </source>
</reference>
<dbReference type="InterPro" id="IPR014710">
    <property type="entry name" value="RmlC-like_jellyroll"/>
</dbReference>
<feature type="binding site" evidence="2">
    <location>
        <position position="119"/>
    </location>
    <ligand>
        <name>Fe cation</name>
        <dbReference type="ChEBI" id="CHEBI:24875"/>
    </ligand>
</feature>
<dbReference type="InterPro" id="IPR003829">
    <property type="entry name" value="Pirin_N_dom"/>
</dbReference>
<proteinExistence type="inferred from homology"/>
<feature type="domain" description="Pirin C-terminal" evidence="5">
    <location>
        <begin position="193"/>
        <end position="290"/>
    </location>
</feature>
<feature type="binding site" evidence="2">
    <location>
        <position position="75"/>
    </location>
    <ligand>
        <name>Fe cation</name>
        <dbReference type="ChEBI" id="CHEBI:24875"/>
    </ligand>
</feature>
<dbReference type="CDD" id="cd02247">
    <property type="entry name" value="cupin_pirin_C"/>
    <property type="match status" value="1"/>
</dbReference>
<dbReference type="AlphaFoldDB" id="A0A918PEU9"/>
<dbReference type="InterPro" id="IPR011051">
    <property type="entry name" value="RmlC_Cupin_sf"/>
</dbReference>
<dbReference type="Gene3D" id="2.60.120.10">
    <property type="entry name" value="Jelly Rolls"/>
    <property type="match status" value="2"/>
</dbReference>
<dbReference type="Pfam" id="PF02678">
    <property type="entry name" value="Pirin"/>
    <property type="match status" value="1"/>
</dbReference>
<keyword evidence="2" id="KW-0479">Metal-binding</keyword>
<dbReference type="SUPFAM" id="SSF51182">
    <property type="entry name" value="RmlC-like cupins"/>
    <property type="match status" value="1"/>
</dbReference>
<keyword evidence="7" id="KW-1185">Reference proteome</keyword>